<keyword evidence="2" id="KW-0670">Pyruvate</keyword>
<protein>
    <submittedName>
        <fullName evidence="2">Maleylpyruvate isomerase family mycothiol-dependent enzyme</fullName>
    </submittedName>
</protein>
<accession>A0A7K1FGK8</accession>
<dbReference type="SUPFAM" id="SSF109854">
    <property type="entry name" value="DinB/YfiT-like putative metalloenzymes"/>
    <property type="match status" value="1"/>
</dbReference>
<dbReference type="Gene3D" id="1.20.120.450">
    <property type="entry name" value="dinb family like domain"/>
    <property type="match status" value="1"/>
</dbReference>
<evidence type="ECO:0000313" key="2">
    <source>
        <dbReference type="EMBL" id="MTD13251.1"/>
    </source>
</evidence>
<dbReference type="GO" id="GO:0046872">
    <property type="term" value="F:metal ion binding"/>
    <property type="evidence" value="ECO:0007669"/>
    <property type="project" value="InterPro"/>
</dbReference>
<keyword evidence="2" id="KW-0413">Isomerase</keyword>
<dbReference type="NCBIfam" id="TIGR03083">
    <property type="entry name" value="maleylpyruvate isomerase family mycothiol-dependent enzyme"/>
    <property type="match status" value="1"/>
</dbReference>
<evidence type="ECO:0000259" key="1">
    <source>
        <dbReference type="Pfam" id="PF11716"/>
    </source>
</evidence>
<dbReference type="EMBL" id="WLYK01000001">
    <property type="protein sequence ID" value="MTD13251.1"/>
    <property type="molecule type" value="Genomic_DNA"/>
</dbReference>
<gene>
    <name evidence="2" type="ORF">GIS00_04725</name>
</gene>
<dbReference type="RefSeq" id="WP_154767142.1">
    <property type="nucleotide sequence ID" value="NZ_WLYK01000001.1"/>
</dbReference>
<sequence length="207" mass="22166">MTDDVVRAERLALADRLAGLPPEQWSMPSLCGRWTVRQVLGHLVTPFLVSAPAMGRKMLRYRGISAAMDGAARELAARPWDDLVDALRSNAGTRFRPPGLPPTAPLIDIVVHSADIRWGLGDERVDHGDPARILPGLDFLVSPRARLGFVPRGRLAGLRWTVTDAGWSHGSGAPVSGTALAVARGMLGRPDARPLLAGPGVEVLADR</sequence>
<dbReference type="InterPro" id="IPR024344">
    <property type="entry name" value="MDMPI_metal-binding"/>
</dbReference>
<name>A0A7K1FGK8_9ACTN</name>
<reference evidence="2 3" key="1">
    <citation type="submission" date="2019-11" db="EMBL/GenBank/DDBJ databases">
        <authorList>
            <person name="Jiang L.-Q."/>
        </authorList>
    </citation>
    <scope>NUCLEOTIDE SEQUENCE [LARGE SCALE GENOMIC DNA]</scope>
    <source>
        <strain evidence="2 3">YIM 132087</strain>
    </source>
</reference>
<comment type="caution">
    <text evidence="2">The sequence shown here is derived from an EMBL/GenBank/DDBJ whole genome shotgun (WGS) entry which is preliminary data.</text>
</comment>
<dbReference type="Pfam" id="PF11716">
    <property type="entry name" value="MDMPI_N"/>
    <property type="match status" value="1"/>
</dbReference>
<proteinExistence type="predicted"/>
<dbReference type="InterPro" id="IPR034660">
    <property type="entry name" value="DinB/YfiT-like"/>
</dbReference>
<dbReference type="GO" id="GO:0016853">
    <property type="term" value="F:isomerase activity"/>
    <property type="evidence" value="ECO:0007669"/>
    <property type="project" value="UniProtKB-KW"/>
</dbReference>
<evidence type="ECO:0000313" key="3">
    <source>
        <dbReference type="Proteomes" id="UP000460221"/>
    </source>
</evidence>
<dbReference type="InterPro" id="IPR017517">
    <property type="entry name" value="Maleyloyr_isom"/>
</dbReference>
<keyword evidence="3" id="KW-1185">Reference proteome</keyword>
<dbReference type="AlphaFoldDB" id="A0A7K1FGK8"/>
<dbReference type="Proteomes" id="UP000460221">
    <property type="component" value="Unassembled WGS sequence"/>
</dbReference>
<feature type="domain" description="Mycothiol-dependent maleylpyruvate isomerase metal-binding" evidence="1">
    <location>
        <begin position="6"/>
        <end position="92"/>
    </location>
</feature>
<organism evidence="2 3">
    <name type="scientific">Nakamurella alba</name>
    <dbReference type="NCBI Taxonomy" id="2665158"/>
    <lineage>
        <taxon>Bacteria</taxon>
        <taxon>Bacillati</taxon>
        <taxon>Actinomycetota</taxon>
        <taxon>Actinomycetes</taxon>
        <taxon>Nakamurellales</taxon>
        <taxon>Nakamurellaceae</taxon>
        <taxon>Nakamurella</taxon>
    </lineage>
</organism>